<dbReference type="CDD" id="cd09272">
    <property type="entry name" value="RNase_HI_RT_Ty1"/>
    <property type="match status" value="1"/>
</dbReference>
<sequence>MVFHSAGRFSDLMAPNKQSVVARSLAKAEYRAMASTISELLRLRWLLSDLGVTQTQPTRLYCDNQAALHIAANSVFHERTKHVEMDCYFIHEWVLSRDISPLKIAFAEKPADLLTKGLSVDQFNYHLSKLGMIDIHALA</sequence>
<gene>
    <name evidence="1" type="ORF">LTRI10_LOCUS2937</name>
</gene>
<dbReference type="PANTHER" id="PTHR11439:SF498">
    <property type="entry name" value="DNAK FAMILY PROTEIN"/>
    <property type="match status" value="1"/>
</dbReference>
<proteinExistence type="predicted"/>
<keyword evidence="2" id="KW-1185">Reference proteome</keyword>
<evidence type="ECO:0000313" key="2">
    <source>
        <dbReference type="Proteomes" id="UP001497516"/>
    </source>
</evidence>
<protein>
    <recommendedName>
        <fullName evidence="3">Copia protein</fullName>
    </recommendedName>
</protein>
<name>A0AAV2CFH9_9ROSI</name>
<evidence type="ECO:0008006" key="3">
    <source>
        <dbReference type="Google" id="ProtNLM"/>
    </source>
</evidence>
<evidence type="ECO:0000313" key="1">
    <source>
        <dbReference type="EMBL" id="CAL1355162.1"/>
    </source>
</evidence>
<reference evidence="1 2" key="1">
    <citation type="submission" date="2024-04" db="EMBL/GenBank/DDBJ databases">
        <authorList>
            <person name="Fracassetti M."/>
        </authorList>
    </citation>
    <scope>NUCLEOTIDE SEQUENCE [LARGE SCALE GENOMIC DNA]</scope>
</reference>
<dbReference type="AlphaFoldDB" id="A0AAV2CFH9"/>
<accession>A0AAV2CFH9</accession>
<dbReference type="EMBL" id="OZ034813">
    <property type="protein sequence ID" value="CAL1355162.1"/>
    <property type="molecule type" value="Genomic_DNA"/>
</dbReference>
<dbReference type="Proteomes" id="UP001497516">
    <property type="component" value="Chromosome 1"/>
</dbReference>
<dbReference type="PANTHER" id="PTHR11439">
    <property type="entry name" value="GAG-POL-RELATED RETROTRANSPOSON"/>
    <property type="match status" value="1"/>
</dbReference>
<organism evidence="1 2">
    <name type="scientific">Linum trigynum</name>
    <dbReference type="NCBI Taxonomy" id="586398"/>
    <lineage>
        <taxon>Eukaryota</taxon>
        <taxon>Viridiplantae</taxon>
        <taxon>Streptophyta</taxon>
        <taxon>Embryophyta</taxon>
        <taxon>Tracheophyta</taxon>
        <taxon>Spermatophyta</taxon>
        <taxon>Magnoliopsida</taxon>
        <taxon>eudicotyledons</taxon>
        <taxon>Gunneridae</taxon>
        <taxon>Pentapetalae</taxon>
        <taxon>rosids</taxon>
        <taxon>fabids</taxon>
        <taxon>Malpighiales</taxon>
        <taxon>Linaceae</taxon>
        <taxon>Linum</taxon>
    </lineage>
</organism>